<dbReference type="InterPro" id="IPR000241">
    <property type="entry name" value="RlmKL-like_Mtase"/>
</dbReference>
<evidence type="ECO:0000313" key="2">
    <source>
        <dbReference type="EMBL" id="SET45984.1"/>
    </source>
</evidence>
<accession>A0A1I0ELC5</accession>
<dbReference type="GO" id="GO:0032259">
    <property type="term" value="P:methylation"/>
    <property type="evidence" value="ECO:0007669"/>
    <property type="project" value="UniProtKB-KW"/>
</dbReference>
<dbReference type="GO" id="GO:0008168">
    <property type="term" value="F:methyltransferase activity"/>
    <property type="evidence" value="ECO:0007669"/>
    <property type="project" value="UniProtKB-KW"/>
</dbReference>
<reference evidence="2 3" key="1">
    <citation type="submission" date="2016-10" db="EMBL/GenBank/DDBJ databases">
        <authorList>
            <person name="de Groot N.N."/>
        </authorList>
    </citation>
    <scope>NUCLEOTIDE SEQUENCE [LARGE SCALE GENOMIC DNA]</scope>
    <source>
        <strain evidence="2 3">DSM 19706</strain>
    </source>
</reference>
<dbReference type="RefSeq" id="WP_093329484.1">
    <property type="nucleotide sequence ID" value="NZ_AP027363.1"/>
</dbReference>
<protein>
    <submittedName>
        <fullName evidence="2">Methyltransferase domain-containing protein</fullName>
    </submittedName>
</protein>
<keyword evidence="3" id="KW-1185">Reference proteome</keyword>
<dbReference type="Gene3D" id="3.40.50.150">
    <property type="entry name" value="Vaccinia Virus protein VP39"/>
    <property type="match status" value="1"/>
</dbReference>
<dbReference type="OrthoDB" id="1637728at2"/>
<dbReference type="InterPro" id="IPR029063">
    <property type="entry name" value="SAM-dependent_MTases_sf"/>
</dbReference>
<keyword evidence="2" id="KW-0489">Methyltransferase</keyword>
<dbReference type="EMBL" id="FOHK01000008">
    <property type="protein sequence ID" value="SET45984.1"/>
    <property type="molecule type" value="Genomic_DNA"/>
</dbReference>
<dbReference type="AlphaFoldDB" id="A0A1I0ELC5"/>
<evidence type="ECO:0000259" key="1">
    <source>
        <dbReference type="Pfam" id="PF01170"/>
    </source>
</evidence>
<evidence type="ECO:0000313" key="3">
    <source>
        <dbReference type="Proteomes" id="UP000199308"/>
    </source>
</evidence>
<sequence>MDLALLINPAVKGAYFDATIEVAKAELALVYSEQAEHVAIGAMDFLHINAPLSLLPSLQKLSFVYGVFKRNETELTAIDSQAAFSLHEDFVFGSKFKGKTNEHLTQLLLNAALAHIDKQDNIQLLDPMCGRATTLLWAHRYGINSKGIELDTRAVDDVTRNLKKWVKLHRVKHKISDGFIGKANKQGKHKFVDFTANGSNLRVIQGSCEQADTLIKKGKFDIIASDIPYGVQHFSSDNTRNPIAVIEKSLPVWEKLLAHEGVIALAFNRYIPKRTALQKVFEQAGFKDTGFSCEHRMSESIVRDIALFKKA</sequence>
<gene>
    <name evidence="2" type="ORF">SAMN05660429_01838</name>
</gene>
<name>A0A1I0ELC5_THASX</name>
<organism evidence="2 3">
    <name type="scientific">Thalassotalea agarivorans</name>
    <name type="common">Thalassomonas agarivorans</name>
    <dbReference type="NCBI Taxonomy" id="349064"/>
    <lineage>
        <taxon>Bacteria</taxon>
        <taxon>Pseudomonadati</taxon>
        <taxon>Pseudomonadota</taxon>
        <taxon>Gammaproteobacteria</taxon>
        <taxon>Alteromonadales</taxon>
        <taxon>Colwelliaceae</taxon>
        <taxon>Thalassotalea</taxon>
    </lineage>
</organism>
<keyword evidence="2" id="KW-0808">Transferase</keyword>
<proteinExistence type="predicted"/>
<dbReference type="Proteomes" id="UP000199308">
    <property type="component" value="Unassembled WGS sequence"/>
</dbReference>
<dbReference type="Pfam" id="PF01170">
    <property type="entry name" value="UPF0020"/>
    <property type="match status" value="1"/>
</dbReference>
<feature type="domain" description="Ribosomal RNA large subunit methyltransferase K/L-like methyltransferase" evidence="1">
    <location>
        <begin position="111"/>
        <end position="272"/>
    </location>
</feature>
<dbReference type="SUPFAM" id="SSF53335">
    <property type="entry name" value="S-adenosyl-L-methionine-dependent methyltransferases"/>
    <property type="match status" value="1"/>
</dbReference>
<dbReference type="STRING" id="349064.SAMN05660429_01838"/>